<organism evidence="3 4">
    <name type="scientific">Drosophila gunungcola</name>
    <name type="common">fruit fly</name>
    <dbReference type="NCBI Taxonomy" id="103775"/>
    <lineage>
        <taxon>Eukaryota</taxon>
        <taxon>Metazoa</taxon>
        <taxon>Ecdysozoa</taxon>
        <taxon>Arthropoda</taxon>
        <taxon>Hexapoda</taxon>
        <taxon>Insecta</taxon>
        <taxon>Pterygota</taxon>
        <taxon>Neoptera</taxon>
        <taxon>Endopterygota</taxon>
        <taxon>Diptera</taxon>
        <taxon>Brachycera</taxon>
        <taxon>Muscomorpha</taxon>
        <taxon>Ephydroidea</taxon>
        <taxon>Drosophilidae</taxon>
        <taxon>Drosophila</taxon>
        <taxon>Sophophora</taxon>
    </lineage>
</organism>
<comment type="caution">
    <text evidence="3">The sequence shown here is derived from an EMBL/GenBank/DDBJ whole genome shotgun (WGS) entry which is preliminary data.</text>
</comment>
<evidence type="ECO:0000313" key="4">
    <source>
        <dbReference type="Proteomes" id="UP001059596"/>
    </source>
</evidence>
<accession>A0A9Q0BRH7</accession>
<dbReference type="EMBL" id="JAMKOV010000002">
    <property type="protein sequence ID" value="KAI8042047.1"/>
    <property type="molecule type" value="Genomic_DNA"/>
</dbReference>
<reference evidence="3" key="1">
    <citation type="journal article" date="2023" name="Genome Biol. Evol.">
        <title>Long-read-based Genome Assembly of Drosophila gunungcola Reveals Fewer Chemosensory Genes in Flower-breeding Species.</title>
        <authorList>
            <person name="Negi A."/>
            <person name="Liao B.Y."/>
            <person name="Yeh S.D."/>
        </authorList>
    </citation>
    <scope>NUCLEOTIDE SEQUENCE</scope>
    <source>
        <strain evidence="3">Sukarami</strain>
    </source>
</reference>
<keyword evidence="4" id="KW-1185">Reference proteome</keyword>
<feature type="region of interest" description="Disordered" evidence="2">
    <location>
        <begin position="182"/>
        <end position="220"/>
    </location>
</feature>
<feature type="compositionally biased region" description="Basic and acidic residues" evidence="2">
    <location>
        <begin position="244"/>
        <end position="264"/>
    </location>
</feature>
<evidence type="ECO:0008006" key="5">
    <source>
        <dbReference type="Google" id="ProtNLM"/>
    </source>
</evidence>
<protein>
    <recommendedName>
        <fullName evidence="5">TPX2 C-terminal domain-containing protein</fullName>
    </recommendedName>
</protein>
<gene>
    <name evidence="3" type="ORF">M5D96_003347</name>
</gene>
<dbReference type="Proteomes" id="UP001059596">
    <property type="component" value="Unassembled WGS sequence"/>
</dbReference>
<dbReference type="OrthoDB" id="1684416at2759"/>
<sequence>MSDSKMEFNWADLSVQSLEGDIRVITSEITEWSSKDDFYVTATATEDFSTQQMPRKQVEQNQQRDSLIVGQAQQHSHVLVADLLKNLRISCAKPVFPSQVSAPKAYHFKDIYSSRKDQLIRECMEQERKLREFRSRPMPDFRPAHERLATKVAVHRITCPVTPNVLKNSLKTEQKRRLRVEQLKKEQEQEAEKRFSRAKPIPLSSRQPLKPLNRPSVTHQPFNLSAELRVQQRRLYNVQNSKNQDAKHRELEEQRQRTEREAYHKQRQLTKFKARPNPFALIAR</sequence>
<evidence type="ECO:0000313" key="3">
    <source>
        <dbReference type="EMBL" id="KAI8042047.1"/>
    </source>
</evidence>
<evidence type="ECO:0000256" key="2">
    <source>
        <dbReference type="SAM" id="MobiDB-lite"/>
    </source>
</evidence>
<feature type="compositionally biased region" description="Basic and acidic residues" evidence="2">
    <location>
        <begin position="182"/>
        <end position="195"/>
    </location>
</feature>
<dbReference type="AlphaFoldDB" id="A0A9Q0BRH7"/>
<proteinExistence type="predicted"/>
<feature type="region of interest" description="Disordered" evidence="2">
    <location>
        <begin position="238"/>
        <end position="267"/>
    </location>
</feature>
<keyword evidence="1" id="KW-0175">Coiled coil</keyword>
<evidence type="ECO:0000256" key="1">
    <source>
        <dbReference type="SAM" id="Coils"/>
    </source>
</evidence>
<name>A0A9Q0BRH7_9MUSC</name>
<feature type="coiled-coil region" evidence="1">
    <location>
        <begin position="109"/>
        <end position="136"/>
    </location>
</feature>